<keyword evidence="2" id="KW-1185">Reference proteome</keyword>
<dbReference type="OrthoDB" id="10066064at2759"/>
<protein>
    <submittedName>
        <fullName evidence="1">Uncharacterized protein</fullName>
    </submittedName>
</protein>
<reference evidence="1" key="1">
    <citation type="submission" date="2018-11" db="EMBL/GenBank/DDBJ databases">
        <authorList>
            <person name="Alioto T."/>
            <person name="Alioto T."/>
        </authorList>
    </citation>
    <scope>NUCLEOTIDE SEQUENCE</scope>
</reference>
<comment type="caution">
    <text evidence="1">The sequence shown here is derived from an EMBL/GenBank/DDBJ whole genome shotgun (WGS) entry which is preliminary data.</text>
</comment>
<dbReference type="AlphaFoldDB" id="A0A8B6HUB4"/>
<organism evidence="1 2">
    <name type="scientific">Mytilus galloprovincialis</name>
    <name type="common">Mediterranean mussel</name>
    <dbReference type="NCBI Taxonomy" id="29158"/>
    <lineage>
        <taxon>Eukaryota</taxon>
        <taxon>Metazoa</taxon>
        <taxon>Spiralia</taxon>
        <taxon>Lophotrochozoa</taxon>
        <taxon>Mollusca</taxon>
        <taxon>Bivalvia</taxon>
        <taxon>Autobranchia</taxon>
        <taxon>Pteriomorphia</taxon>
        <taxon>Mytilida</taxon>
        <taxon>Mytiloidea</taxon>
        <taxon>Mytilidae</taxon>
        <taxon>Mytilinae</taxon>
        <taxon>Mytilus</taxon>
    </lineage>
</organism>
<evidence type="ECO:0000313" key="2">
    <source>
        <dbReference type="Proteomes" id="UP000596742"/>
    </source>
</evidence>
<name>A0A8B6HUB4_MYTGA</name>
<dbReference type="Proteomes" id="UP000596742">
    <property type="component" value="Unassembled WGS sequence"/>
</dbReference>
<accession>A0A8B6HUB4</accession>
<dbReference type="EMBL" id="UYJE01010550">
    <property type="protein sequence ID" value="VDI84248.1"/>
    <property type="molecule type" value="Genomic_DNA"/>
</dbReference>
<sequence>MAAAGYIRICLSTNLPPPSARGIQNACANDLKFMKSKELKENIKCSFLRKLFAPDIRIIWSDFLPRPHWYGTLRPKELTKQSYQYLIGEFLIQKKDEVDEIKRFGYLLEFCCPGLFWDAEYKITVPRQKELRIPARLPDEDDVKMLKEWLENKIKEIKTKFQFITSNEYSQIRDVLVFRLTIFNTQRGGEPARLLQSE</sequence>
<proteinExistence type="predicted"/>
<evidence type="ECO:0000313" key="1">
    <source>
        <dbReference type="EMBL" id="VDI84248.1"/>
    </source>
</evidence>
<gene>
    <name evidence="1" type="ORF">MGAL_10B089666</name>
</gene>